<keyword evidence="2" id="KW-1185">Reference proteome</keyword>
<reference evidence="1" key="1">
    <citation type="submission" date="2020-12" db="EMBL/GenBank/DDBJ databases">
        <title>Metabolic potential, ecology and presence of endohyphal bacteria is reflected in genomic diversity of Mucoromycotina.</title>
        <authorList>
            <person name="Muszewska A."/>
            <person name="Okrasinska A."/>
            <person name="Steczkiewicz K."/>
            <person name="Drgas O."/>
            <person name="Orlowska M."/>
            <person name="Perlinska-Lenart U."/>
            <person name="Aleksandrzak-Piekarczyk T."/>
            <person name="Szatraj K."/>
            <person name="Zielenkiewicz U."/>
            <person name="Pilsyk S."/>
            <person name="Malc E."/>
            <person name="Mieczkowski P."/>
            <person name="Kruszewska J.S."/>
            <person name="Biernat P."/>
            <person name="Pawlowska J."/>
        </authorList>
    </citation>
    <scope>NUCLEOTIDE SEQUENCE</scope>
    <source>
        <strain evidence="1">WA0000017839</strain>
    </source>
</reference>
<accession>A0A8H7QS55</accession>
<proteinExistence type="predicted"/>
<dbReference type="OrthoDB" id="2270958at2759"/>
<gene>
    <name evidence="1" type="ORF">INT47_010981</name>
</gene>
<dbReference type="AlphaFoldDB" id="A0A8H7QS55"/>
<dbReference type="EMBL" id="JAEPRD010000131">
    <property type="protein sequence ID" value="KAG2197275.1"/>
    <property type="molecule type" value="Genomic_DNA"/>
</dbReference>
<name>A0A8H7QS55_9FUNG</name>
<sequence length="74" mass="8032">MNSSVLSQVTRPAISAVSKRSFSVTTIKREQEVHHQVAPLTDATVYIPQGPTTTTSTTDTTVVFSPTVNHVFDD</sequence>
<dbReference type="Proteomes" id="UP000603453">
    <property type="component" value="Unassembled WGS sequence"/>
</dbReference>
<evidence type="ECO:0000313" key="1">
    <source>
        <dbReference type="EMBL" id="KAG2197275.1"/>
    </source>
</evidence>
<evidence type="ECO:0000313" key="2">
    <source>
        <dbReference type="Proteomes" id="UP000603453"/>
    </source>
</evidence>
<protein>
    <submittedName>
        <fullName evidence="1">Uncharacterized protein</fullName>
    </submittedName>
</protein>
<organism evidence="1 2">
    <name type="scientific">Mucor saturninus</name>
    <dbReference type="NCBI Taxonomy" id="64648"/>
    <lineage>
        <taxon>Eukaryota</taxon>
        <taxon>Fungi</taxon>
        <taxon>Fungi incertae sedis</taxon>
        <taxon>Mucoromycota</taxon>
        <taxon>Mucoromycotina</taxon>
        <taxon>Mucoromycetes</taxon>
        <taxon>Mucorales</taxon>
        <taxon>Mucorineae</taxon>
        <taxon>Mucoraceae</taxon>
        <taxon>Mucor</taxon>
    </lineage>
</organism>
<comment type="caution">
    <text evidence="1">The sequence shown here is derived from an EMBL/GenBank/DDBJ whole genome shotgun (WGS) entry which is preliminary data.</text>
</comment>